<dbReference type="Pfam" id="PF00037">
    <property type="entry name" value="Fer4"/>
    <property type="match status" value="1"/>
</dbReference>
<evidence type="ECO:0000256" key="6">
    <source>
        <dbReference type="ARBA" id="ARBA00022737"/>
    </source>
</evidence>
<dbReference type="PROSITE" id="PS51379">
    <property type="entry name" value="4FE4S_FER_2"/>
    <property type="match status" value="2"/>
</dbReference>
<sequence>MTYVVTDNCIKCKYTDCVEVCPVDCFYEGENMLVIHPDECIDCGVCVPECPAEAIFPDTDPSATPAWLALNHEFASVWPNITRKKQPPGDADDWNGVPGKFDVHFSSKPGGEE</sequence>
<dbReference type="EMBL" id="JBHRTK010000031">
    <property type="protein sequence ID" value="MFC3209036.1"/>
    <property type="molecule type" value="Genomic_DNA"/>
</dbReference>
<keyword evidence="8 11" id="KW-0408">Iron</keyword>
<dbReference type="InterPro" id="IPR054829">
    <property type="entry name" value="FdxA"/>
</dbReference>
<proteinExistence type="predicted"/>
<dbReference type="InterPro" id="IPR050294">
    <property type="entry name" value="RnfB_subfamily"/>
</dbReference>
<dbReference type="NCBIfam" id="NF045490">
    <property type="entry name" value="FdxA_Protbact"/>
    <property type="match status" value="1"/>
</dbReference>
<comment type="cofactor">
    <cofactor evidence="2 11">
        <name>[4Fe-4S] cluster</name>
        <dbReference type="ChEBI" id="CHEBI:49883"/>
    </cofactor>
</comment>
<dbReference type="Pfam" id="PF12800">
    <property type="entry name" value="Fer4_4"/>
    <property type="match status" value="1"/>
</dbReference>
<dbReference type="Pfam" id="PF11953">
    <property type="entry name" value="DUF3470"/>
    <property type="match status" value="1"/>
</dbReference>
<name>A0ABV7KIX2_9HYPH</name>
<evidence type="ECO:0000313" key="14">
    <source>
        <dbReference type="EMBL" id="MFC3209036.1"/>
    </source>
</evidence>
<comment type="cofactor">
    <cofactor evidence="1 11">
        <name>[3Fe-4S] cluster</name>
        <dbReference type="ChEBI" id="CHEBI:21137"/>
    </cofactor>
</comment>
<evidence type="ECO:0000256" key="11">
    <source>
        <dbReference type="RuleBase" id="RU364098"/>
    </source>
</evidence>
<dbReference type="InterPro" id="IPR017900">
    <property type="entry name" value="4Fe4S_Fe_S_CS"/>
</dbReference>
<dbReference type="Proteomes" id="UP001595583">
    <property type="component" value="Unassembled WGS sequence"/>
</dbReference>
<evidence type="ECO:0000256" key="4">
    <source>
        <dbReference type="ARBA" id="ARBA00022485"/>
    </source>
</evidence>
<organism evidence="14 15">
    <name type="scientific">Aquamicrobium soli</name>
    <dbReference type="NCBI Taxonomy" id="1811518"/>
    <lineage>
        <taxon>Bacteria</taxon>
        <taxon>Pseudomonadati</taxon>
        <taxon>Pseudomonadota</taxon>
        <taxon>Alphaproteobacteria</taxon>
        <taxon>Hyphomicrobiales</taxon>
        <taxon>Phyllobacteriaceae</taxon>
        <taxon>Aquamicrobium</taxon>
    </lineage>
</organism>
<keyword evidence="6 11" id="KW-0677">Repeat</keyword>
<evidence type="ECO:0000259" key="13">
    <source>
        <dbReference type="PROSITE" id="PS51379"/>
    </source>
</evidence>
<comment type="function">
    <text evidence="11">Ferredoxins are iron-sulfur proteins that transfer electrons in a wide variety of metabolic reactions.</text>
</comment>
<keyword evidence="7 11" id="KW-0249">Electron transport</keyword>
<evidence type="ECO:0000256" key="8">
    <source>
        <dbReference type="ARBA" id="ARBA00023004"/>
    </source>
</evidence>
<dbReference type="InterPro" id="IPR017896">
    <property type="entry name" value="4Fe4S_Fe-S-bd"/>
</dbReference>
<evidence type="ECO:0000313" key="15">
    <source>
        <dbReference type="Proteomes" id="UP001595583"/>
    </source>
</evidence>
<dbReference type="PROSITE" id="PS00198">
    <property type="entry name" value="4FE4S_FER_1"/>
    <property type="match status" value="1"/>
</dbReference>
<dbReference type="InterPro" id="IPR022569">
    <property type="entry name" value="Fd_C"/>
</dbReference>
<keyword evidence="10 11" id="KW-0003">3Fe-4S</keyword>
<keyword evidence="15" id="KW-1185">Reference proteome</keyword>
<dbReference type="SUPFAM" id="SSF54862">
    <property type="entry name" value="4Fe-4S ferredoxins"/>
    <property type="match status" value="1"/>
</dbReference>
<dbReference type="PANTHER" id="PTHR42859:SF2">
    <property type="entry name" value="FERREDOXIN"/>
    <property type="match status" value="1"/>
</dbReference>
<dbReference type="InterPro" id="IPR000813">
    <property type="entry name" value="7Fe_ferredoxin"/>
</dbReference>
<evidence type="ECO:0000256" key="3">
    <source>
        <dbReference type="ARBA" id="ARBA00022448"/>
    </source>
</evidence>
<dbReference type="PANTHER" id="PTHR42859">
    <property type="entry name" value="OXIDOREDUCTASE"/>
    <property type="match status" value="1"/>
</dbReference>
<keyword evidence="9 11" id="KW-0411">Iron-sulfur</keyword>
<reference evidence="15" key="1">
    <citation type="journal article" date="2019" name="Int. J. Syst. Evol. Microbiol.">
        <title>The Global Catalogue of Microorganisms (GCM) 10K type strain sequencing project: providing services to taxonomists for standard genome sequencing and annotation.</title>
        <authorList>
            <consortium name="The Broad Institute Genomics Platform"/>
            <consortium name="The Broad Institute Genome Sequencing Center for Infectious Disease"/>
            <person name="Wu L."/>
            <person name="Ma J."/>
        </authorList>
    </citation>
    <scope>NUCLEOTIDE SEQUENCE [LARGE SCALE GENOMIC DNA]</scope>
    <source>
        <strain evidence="15">KCTC 52165</strain>
    </source>
</reference>
<keyword evidence="4 11" id="KW-0004">4Fe-4S</keyword>
<evidence type="ECO:0000256" key="12">
    <source>
        <dbReference type="SAM" id="MobiDB-lite"/>
    </source>
</evidence>
<evidence type="ECO:0000256" key="1">
    <source>
        <dbReference type="ARBA" id="ARBA00001927"/>
    </source>
</evidence>
<protein>
    <recommendedName>
        <fullName evidence="11">Ferredoxin</fullName>
    </recommendedName>
</protein>
<keyword evidence="5 11" id="KW-0479">Metal-binding</keyword>
<dbReference type="PRINTS" id="PR00354">
    <property type="entry name" value="7FE8SFRDOXIN"/>
</dbReference>
<evidence type="ECO:0000256" key="5">
    <source>
        <dbReference type="ARBA" id="ARBA00022723"/>
    </source>
</evidence>
<feature type="region of interest" description="Disordered" evidence="12">
    <location>
        <begin position="82"/>
        <end position="113"/>
    </location>
</feature>
<evidence type="ECO:0000256" key="10">
    <source>
        <dbReference type="ARBA" id="ARBA00023291"/>
    </source>
</evidence>
<evidence type="ECO:0000256" key="2">
    <source>
        <dbReference type="ARBA" id="ARBA00001966"/>
    </source>
</evidence>
<evidence type="ECO:0000256" key="7">
    <source>
        <dbReference type="ARBA" id="ARBA00022982"/>
    </source>
</evidence>
<feature type="domain" description="4Fe-4S ferredoxin-type" evidence="13">
    <location>
        <begin position="31"/>
        <end position="60"/>
    </location>
</feature>
<comment type="caution">
    <text evidence="14">The sequence shown here is derived from an EMBL/GenBank/DDBJ whole genome shotgun (WGS) entry which is preliminary data.</text>
</comment>
<gene>
    <name evidence="14" type="primary">fdxA</name>
    <name evidence="14" type="ORF">ACFOHJ_22705</name>
</gene>
<dbReference type="Gene3D" id="3.30.70.20">
    <property type="match status" value="1"/>
</dbReference>
<feature type="compositionally biased region" description="Basic and acidic residues" evidence="12">
    <location>
        <begin position="101"/>
        <end position="113"/>
    </location>
</feature>
<dbReference type="RefSeq" id="WP_378225087.1">
    <property type="nucleotide sequence ID" value="NZ_JBHRTK010000031.1"/>
</dbReference>
<feature type="domain" description="4Fe-4S ferredoxin-type" evidence="13">
    <location>
        <begin position="1"/>
        <end position="30"/>
    </location>
</feature>
<evidence type="ECO:0000256" key="9">
    <source>
        <dbReference type="ARBA" id="ARBA00023014"/>
    </source>
</evidence>
<keyword evidence="3 11" id="KW-0813">Transport</keyword>
<accession>A0ABV7KIX2</accession>